<feature type="domain" description="Protein kinase" evidence="1">
    <location>
        <begin position="523"/>
        <end position="703"/>
    </location>
</feature>
<dbReference type="EMBL" id="GG738884">
    <property type="protein sequence ID" value="EFC41705.1"/>
    <property type="molecule type" value="Genomic_DNA"/>
</dbReference>
<dbReference type="KEGG" id="ngr:NAEGRDRAFT_50952"/>
<proteinExistence type="predicted"/>
<organism evidence="3">
    <name type="scientific">Naegleria gruberi</name>
    <name type="common">Amoeba</name>
    <dbReference type="NCBI Taxonomy" id="5762"/>
    <lineage>
        <taxon>Eukaryota</taxon>
        <taxon>Discoba</taxon>
        <taxon>Heterolobosea</taxon>
        <taxon>Tetramitia</taxon>
        <taxon>Eutetramitia</taxon>
        <taxon>Vahlkampfiidae</taxon>
        <taxon>Naegleria</taxon>
    </lineage>
</organism>
<dbReference type="GO" id="GO:0004672">
    <property type="term" value="F:protein kinase activity"/>
    <property type="evidence" value="ECO:0007669"/>
    <property type="project" value="InterPro"/>
</dbReference>
<dbReference type="Gene3D" id="1.10.510.10">
    <property type="entry name" value="Transferase(Phosphotransferase) domain 1"/>
    <property type="match status" value="1"/>
</dbReference>
<dbReference type="Proteomes" id="UP000006671">
    <property type="component" value="Unassembled WGS sequence"/>
</dbReference>
<dbReference type="AlphaFoldDB" id="D2VN99"/>
<evidence type="ECO:0000313" key="3">
    <source>
        <dbReference type="Proteomes" id="UP000006671"/>
    </source>
</evidence>
<dbReference type="OrthoDB" id="10331840at2759"/>
<dbReference type="GO" id="GO:0005524">
    <property type="term" value="F:ATP binding"/>
    <property type="evidence" value="ECO:0007669"/>
    <property type="project" value="InterPro"/>
</dbReference>
<evidence type="ECO:0000313" key="2">
    <source>
        <dbReference type="EMBL" id="EFC41705.1"/>
    </source>
</evidence>
<sequence length="703" mass="82012">MLYNGRHVVPRTYVSSSVEIGSSTTNNSTAINIDRFVNLYDVPDEEKQIDGIEGTEIVHHMARNEVLTYYKSQYASPFVETQTRVNMLWKCRFGTDTVLDLTFCYHLSLEEIVSDLLEIQLNLNNSLEKREKCQEEIEYILDLRDNIEVVFMIVLNMLNIYKHMQRGLDFQEACYECGIKSQRIYAIQELKVELVIRTKILFELLLKELGNTTNELSRLYVITFSVFNNFEEFGIEEFFEVFPRDLMERFLDMVIDTSVHDLTKASFLSYLKGIVERVPQKFYSVYYDSFFTKRNLFIDASKFCSYWSHYLFILSSYATGIVFRYLISRISVIQSSENDEKQKEKSTLLVLDCISQIINRQEKEFAIMHASAIEEFSTFQFNSIGLQKQFFKVQNEIELLLTGTNSSPISIYMKTLEKTSNNNIVFIVDFNGTKKKMSMLDKCGYSDFLLLLEEKFSINKNDVLINVFDTDCRDYVELDPSEHDFHKMSNPIKIKMMERVEKQEINESSLISSIDHYKISRQLKSDKEQSAELISMTFLAEEKQLNKETRKIAIKYLNFKGNKAEGNLSESILTLKRVKEFEKSNLVPIYEILKPEAINKQKVKKVHHLAFTLPYYSHGSVATIMKEKISLSTRMILSLLKYTLEGFNSLEEARFEYGNIKEENILIETLELSSGTIRVRIAGKFILFILIINFSRLVDCIEE</sequence>
<evidence type="ECO:0000259" key="1">
    <source>
        <dbReference type="PROSITE" id="PS50011"/>
    </source>
</evidence>
<accession>D2VN99</accession>
<dbReference type="RefSeq" id="XP_002674449.1">
    <property type="nucleotide sequence ID" value="XM_002674403.1"/>
</dbReference>
<keyword evidence="3" id="KW-1185">Reference proteome</keyword>
<gene>
    <name evidence="2" type="ORF">NAEGRDRAFT_50952</name>
</gene>
<dbReference type="GeneID" id="8851251"/>
<protein>
    <submittedName>
        <fullName evidence="2">Predicted protein</fullName>
    </submittedName>
</protein>
<name>D2VN99_NAEGR</name>
<dbReference type="InterPro" id="IPR000719">
    <property type="entry name" value="Prot_kinase_dom"/>
</dbReference>
<dbReference type="VEuPathDB" id="AmoebaDB:NAEGRDRAFT_50952"/>
<reference evidence="2 3" key="1">
    <citation type="journal article" date="2010" name="Cell">
        <title>The genome of Naegleria gruberi illuminates early eukaryotic versatility.</title>
        <authorList>
            <person name="Fritz-Laylin L.K."/>
            <person name="Prochnik S.E."/>
            <person name="Ginger M.L."/>
            <person name="Dacks J.B."/>
            <person name="Carpenter M.L."/>
            <person name="Field M.C."/>
            <person name="Kuo A."/>
            <person name="Paredez A."/>
            <person name="Chapman J."/>
            <person name="Pham J."/>
            <person name="Shu S."/>
            <person name="Neupane R."/>
            <person name="Cipriano M."/>
            <person name="Mancuso J."/>
            <person name="Tu H."/>
            <person name="Salamov A."/>
            <person name="Lindquist E."/>
            <person name="Shapiro H."/>
            <person name="Lucas S."/>
            <person name="Grigoriev I.V."/>
            <person name="Cande W.Z."/>
            <person name="Fulton C."/>
            <person name="Rokhsar D.S."/>
            <person name="Dawson S.C."/>
        </authorList>
    </citation>
    <scope>NUCLEOTIDE SEQUENCE [LARGE SCALE GENOMIC DNA]</scope>
    <source>
        <strain evidence="2 3">NEG-M</strain>
    </source>
</reference>
<dbReference type="InParanoid" id="D2VN99"/>
<dbReference type="SUPFAM" id="SSF56112">
    <property type="entry name" value="Protein kinase-like (PK-like)"/>
    <property type="match status" value="1"/>
</dbReference>
<dbReference type="InterPro" id="IPR011009">
    <property type="entry name" value="Kinase-like_dom_sf"/>
</dbReference>
<dbReference type="PROSITE" id="PS50011">
    <property type="entry name" value="PROTEIN_KINASE_DOM"/>
    <property type="match status" value="1"/>
</dbReference>